<evidence type="ECO:0000313" key="1">
    <source>
        <dbReference type="EMBL" id="EMS51689.1"/>
    </source>
</evidence>
<gene>
    <name evidence="1" type="ORF">TRIUR3_13862</name>
</gene>
<accession>M7ZUA8</accession>
<organism evidence="1">
    <name type="scientific">Triticum urartu</name>
    <name type="common">Red wild einkorn</name>
    <name type="synonym">Crithodium urartu</name>
    <dbReference type="NCBI Taxonomy" id="4572"/>
    <lineage>
        <taxon>Eukaryota</taxon>
        <taxon>Viridiplantae</taxon>
        <taxon>Streptophyta</taxon>
        <taxon>Embryophyta</taxon>
        <taxon>Tracheophyta</taxon>
        <taxon>Spermatophyta</taxon>
        <taxon>Magnoliopsida</taxon>
        <taxon>Liliopsida</taxon>
        <taxon>Poales</taxon>
        <taxon>Poaceae</taxon>
        <taxon>BOP clade</taxon>
        <taxon>Pooideae</taxon>
        <taxon>Triticodae</taxon>
        <taxon>Triticeae</taxon>
        <taxon>Triticinae</taxon>
        <taxon>Triticum</taxon>
    </lineage>
</organism>
<dbReference type="PANTHER" id="PTHR34673:SF1">
    <property type="entry name" value="COLD-REGULATED PROTEIN"/>
    <property type="match status" value="1"/>
</dbReference>
<sequence>MAFVPGCVQCGTRSNPCRCKVVGPTLGFVAFVVTGVVEWPLGAAPGVIPHPLAADATAPPRRHLFHSPATSPVSHLRRLISAAVSSNPSGFAVEEYLVATCGLTRPQAVKASAKLSHLKTPANPDAVLAFLAILDGC</sequence>
<dbReference type="STRING" id="4572.M7ZUA8"/>
<dbReference type="PANTHER" id="PTHR34673">
    <property type="entry name" value="COLD-REGULATED PROTEIN"/>
    <property type="match status" value="1"/>
</dbReference>
<protein>
    <submittedName>
        <fullName evidence="1">Uncharacterized protein</fullName>
    </submittedName>
</protein>
<proteinExistence type="predicted"/>
<name>M7ZUA8_TRIUA</name>
<reference evidence="1" key="1">
    <citation type="journal article" date="2013" name="Nature">
        <title>Draft genome of the wheat A-genome progenitor Triticum urartu.</title>
        <authorList>
            <person name="Ling H.Q."/>
            <person name="Zhao S."/>
            <person name="Liu D."/>
            <person name="Wang J."/>
            <person name="Sun H."/>
            <person name="Zhang C."/>
            <person name="Fan H."/>
            <person name="Li D."/>
            <person name="Dong L."/>
            <person name="Tao Y."/>
            <person name="Gao C."/>
            <person name="Wu H."/>
            <person name="Li Y."/>
            <person name="Cui Y."/>
            <person name="Guo X."/>
            <person name="Zheng S."/>
            <person name="Wang B."/>
            <person name="Yu K."/>
            <person name="Liang Q."/>
            <person name="Yang W."/>
            <person name="Lou X."/>
            <person name="Chen J."/>
            <person name="Feng M."/>
            <person name="Jian J."/>
            <person name="Zhang X."/>
            <person name="Luo G."/>
            <person name="Jiang Y."/>
            <person name="Liu J."/>
            <person name="Wang Z."/>
            <person name="Sha Y."/>
            <person name="Zhang B."/>
            <person name="Wu H."/>
            <person name="Tang D."/>
            <person name="Shen Q."/>
            <person name="Xue P."/>
            <person name="Zou S."/>
            <person name="Wang X."/>
            <person name="Liu X."/>
            <person name="Wang F."/>
            <person name="Yang Y."/>
            <person name="An X."/>
            <person name="Dong Z."/>
            <person name="Zhang K."/>
            <person name="Zhang X."/>
            <person name="Luo M.C."/>
            <person name="Dvorak J."/>
            <person name="Tong Y."/>
            <person name="Wang J."/>
            <person name="Yang H."/>
            <person name="Li Z."/>
            <person name="Wang D."/>
            <person name="Zhang A."/>
            <person name="Wang J."/>
        </authorList>
    </citation>
    <scope>NUCLEOTIDE SEQUENCE</scope>
</reference>
<dbReference type="EMBL" id="KD217042">
    <property type="protein sequence ID" value="EMS51689.1"/>
    <property type="molecule type" value="Genomic_DNA"/>
</dbReference>
<dbReference type="AlphaFoldDB" id="M7ZUA8"/>